<evidence type="ECO:0000256" key="27">
    <source>
        <dbReference type="ARBA" id="ARBA00023242"/>
    </source>
</evidence>
<organism evidence="36 37">
    <name type="scientific">Albula goreensis</name>
    <dbReference type="NCBI Taxonomy" id="1534307"/>
    <lineage>
        <taxon>Eukaryota</taxon>
        <taxon>Metazoa</taxon>
        <taxon>Chordata</taxon>
        <taxon>Craniata</taxon>
        <taxon>Vertebrata</taxon>
        <taxon>Euteleostomi</taxon>
        <taxon>Actinopterygii</taxon>
        <taxon>Neopterygii</taxon>
        <taxon>Teleostei</taxon>
        <taxon>Albuliformes</taxon>
        <taxon>Albulidae</taxon>
        <taxon>Albula</taxon>
    </lineage>
</organism>
<evidence type="ECO:0000313" key="36">
    <source>
        <dbReference type="EMBL" id="KAI1893009.1"/>
    </source>
</evidence>
<dbReference type="GO" id="GO:0004407">
    <property type="term" value="F:histone deacetylase activity"/>
    <property type="evidence" value="ECO:0007669"/>
    <property type="project" value="TreeGrafter"/>
</dbReference>
<evidence type="ECO:0000256" key="2">
    <source>
        <dbReference type="ARBA" id="ARBA00004120"/>
    </source>
</evidence>
<comment type="catalytic activity">
    <reaction evidence="30">
        <text>N(6)-acetyl-L-lysyl-[alpha-tubulin] + H2O = L-lysyl-[alpha-tubulin] + acetate</text>
        <dbReference type="Rhea" id="RHEA:21548"/>
        <dbReference type="Rhea" id="RHEA-COMP:11278"/>
        <dbReference type="Rhea" id="RHEA-COMP:11279"/>
        <dbReference type="ChEBI" id="CHEBI:15377"/>
        <dbReference type="ChEBI" id="CHEBI:29969"/>
        <dbReference type="ChEBI" id="CHEBI:30089"/>
        <dbReference type="ChEBI" id="CHEBI:61930"/>
    </reaction>
    <physiologicalReaction direction="left-to-right" evidence="30">
        <dbReference type="Rhea" id="RHEA:21549"/>
    </physiologicalReaction>
</comment>
<evidence type="ECO:0000259" key="35">
    <source>
        <dbReference type="PROSITE" id="PS50271"/>
    </source>
</evidence>
<keyword evidence="22" id="KW-0156">Chromatin regulator</keyword>
<feature type="region of interest" description="Disordered" evidence="34">
    <location>
        <begin position="780"/>
        <end position="803"/>
    </location>
</feature>
<evidence type="ECO:0000256" key="34">
    <source>
        <dbReference type="SAM" id="MobiDB-lite"/>
    </source>
</evidence>
<dbReference type="GO" id="GO:0005813">
    <property type="term" value="C:centrosome"/>
    <property type="evidence" value="ECO:0007669"/>
    <property type="project" value="UniProtKB-SubCell"/>
</dbReference>
<sequence>MDPVQDPQGGRVLRASTRSPKSPDSLGKKKTSKPTVKKGSLQEARKKGKMDRSRGEEEMTNQLKNLELHSTSRATGTGLVFSETFTHHRCLWDPSHPECPERVTTIMEKVEKEGLLSRCVRVEARAATEDELQLVHTKEFVELMKSTQKMAESELKALADTYDSIYLHPESFLCATLAAGAVLQLVDKVMTSELRNGFAVVRPPGHHAQVGKMNGYCMFNNLAIAARYAQRQHGLDRVLIVDWDVHHGQGIQYTFQEDPSVLYFSMHRFEGGAFFPHLQESDSSAVGTGQGEGYNINLPWNQIGMKDADYVCAFQQLLLPVAYEFQPQLVLVAAGFDSVVGDPKGEMAASPQCFSVLTHMLQGLAQGRMVLALEGGYNLQSTAEGACASLRSLLGDSCPPLNLPTAPSESALRSISQTISSLYPFWTSLQILEGGLLPEGDPVTPTVTDGPTAGLGQSPTQKTGLVYDQRMMEHHNMWDSHHPELPQRISRIFNRHKDLGLVSRCHQIPARLATEEELAFCHSLEHIAKIKSTEGMKPRDLHRLGEEYNSIYISAESYRSALLAAGSCFNTAQAVLTGQVRNAVAIVRPPGHHAEKDAACGFCFFNTAALTARYAQTLVKRPLRVLILDWDVHHGNGTQHIFEDDDSVLYISLHRYDNGLFFPSSEDADCDRVGQGKGRGFNVNIPWSGGKMGDPEYLAAFHTVVMPIARQFDPELVLVSAGFDAARGDPLGGYQVTPEGYAHLTHLLMSLAAGRVILILEGGYNLTSISESMSMCTSTLLGDAPPAGPPAAPSSERSCRHQPCPAHARPLLELSENTDSRVSALVSALPQHERPKVKPVAPQSPASGQLSPGKRGPEETAPLGSPHAQPGAQSPPEPPPGEQDSAVLDEAAGWSKSATDQPVFELFCGGQNTGEETMFVVEPLPWCPHLEAVGPMPAGGIDVFLPCEDCGTDVENWICLTCYKVFCGRYVNQHMVTHGLVSEHPMVLSFSDLSVWCYSCEAYVHNKVLFDARNAAHQVKFGEDIPS</sequence>
<evidence type="ECO:0000256" key="12">
    <source>
        <dbReference type="ARBA" id="ARBA00022491"/>
    </source>
</evidence>
<dbReference type="EMBL" id="JAERUA010000012">
    <property type="protein sequence ID" value="KAI1893009.1"/>
    <property type="molecule type" value="Genomic_DNA"/>
</dbReference>
<comment type="subcellular location">
    <subcellularLocation>
        <location evidence="7">Cell projection</location>
        <location evidence="7">Axon</location>
    </subcellularLocation>
    <subcellularLocation>
        <location evidence="4">Cell projection</location>
        <location evidence="4">Dendrite</location>
    </subcellularLocation>
    <subcellularLocation>
        <location evidence="2">Cytoplasm</location>
        <location evidence="2">Cytoskeleton</location>
        <location evidence="2">Cilium basal body</location>
    </subcellularLocation>
    <subcellularLocation>
        <location evidence="5">Cytoplasm</location>
        <location evidence="5">Cytoskeleton</location>
        <location evidence="5">Microtubule organizing center</location>
        <location evidence="5">Centrosome</location>
    </subcellularLocation>
    <subcellularLocation>
        <location evidence="3">Nucleus</location>
    </subcellularLocation>
    <subcellularLocation>
        <location evidence="6">Perikaryon</location>
    </subcellularLocation>
</comment>
<dbReference type="InterPro" id="IPR001607">
    <property type="entry name" value="Znf_UBP"/>
</dbReference>
<keyword evidence="37" id="KW-1185">Reference proteome</keyword>
<comment type="catalytic activity">
    <reaction evidence="29">
        <text>N(6)-acetyl-L-lysyl-[protein] + H2O = L-lysyl-[protein] + acetate</text>
        <dbReference type="Rhea" id="RHEA:58108"/>
        <dbReference type="Rhea" id="RHEA-COMP:9752"/>
        <dbReference type="Rhea" id="RHEA-COMP:10731"/>
        <dbReference type="ChEBI" id="CHEBI:15377"/>
        <dbReference type="ChEBI" id="CHEBI:29969"/>
        <dbReference type="ChEBI" id="CHEBI:30089"/>
        <dbReference type="ChEBI" id="CHEBI:61930"/>
    </reaction>
    <physiologicalReaction direction="left-to-right" evidence="29">
        <dbReference type="Rhea" id="RHEA:58109"/>
    </physiologicalReaction>
</comment>
<keyword evidence="28" id="KW-0966">Cell projection</keyword>
<keyword evidence="14" id="KW-0808">Transferase</keyword>
<evidence type="ECO:0000256" key="16">
    <source>
        <dbReference type="ARBA" id="ARBA00022737"/>
    </source>
</evidence>
<evidence type="ECO:0000256" key="11">
    <source>
        <dbReference type="ARBA" id="ARBA00022490"/>
    </source>
</evidence>
<dbReference type="Gene3D" id="3.40.800.20">
    <property type="entry name" value="Histone deacetylase domain"/>
    <property type="match status" value="2"/>
</dbReference>
<evidence type="ECO:0000256" key="29">
    <source>
        <dbReference type="ARBA" id="ARBA00049136"/>
    </source>
</evidence>
<evidence type="ECO:0000256" key="6">
    <source>
        <dbReference type="ARBA" id="ARBA00004484"/>
    </source>
</evidence>
<gene>
    <name evidence="36" type="ORF">AGOR_G00139390</name>
</gene>
<keyword evidence="23" id="KW-0805">Transcription regulation</keyword>
<dbReference type="OrthoDB" id="424012at2759"/>
<evidence type="ECO:0000256" key="21">
    <source>
        <dbReference type="ARBA" id="ARBA00022843"/>
    </source>
</evidence>
<evidence type="ECO:0000256" key="30">
    <source>
        <dbReference type="ARBA" id="ARBA00050910"/>
    </source>
</evidence>
<evidence type="ECO:0000256" key="7">
    <source>
        <dbReference type="ARBA" id="ARBA00004489"/>
    </source>
</evidence>
<comment type="cofactor">
    <cofactor evidence="1">
        <name>Zn(2+)</name>
        <dbReference type="ChEBI" id="CHEBI:29105"/>
    </cofactor>
</comment>
<dbReference type="PANTHER" id="PTHR10625:SF21">
    <property type="entry name" value="HISTONE DEACETYLASE 6"/>
    <property type="match status" value="1"/>
</dbReference>
<keyword evidence="27" id="KW-0539">Nucleus</keyword>
<evidence type="ECO:0000256" key="10">
    <source>
        <dbReference type="ARBA" id="ARBA00022481"/>
    </source>
</evidence>
<proteinExistence type="inferred from homology"/>
<keyword evidence="11" id="KW-0963">Cytoplasm</keyword>
<evidence type="ECO:0000256" key="22">
    <source>
        <dbReference type="ARBA" id="ARBA00022853"/>
    </source>
</evidence>
<dbReference type="GO" id="GO:0000118">
    <property type="term" value="C:histone deacetylase complex"/>
    <property type="evidence" value="ECO:0007669"/>
    <property type="project" value="TreeGrafter"/>
</dbReference>
<evidence type="ECO:0000256" key="32">
    <source>
        <dbReference type="ARBA" id="ARBA00082852"/>
    </source>
</evidence>
<dbReference type="GO" id="GO:0051130">
    <property type="term" value="P:positive regulation of cellular component organization"/>
    <property type="evidence" value="ECO:0007669"/>
    <property type="project" value="UniProtKB-ARBA"/>
</dbReference>
<keyword evidence="21" id="KW-0832">Ubl conjugation</keyword>
<keyword evidence="16" id="KW-0677">Repeat</keyword>
<evidence type="ECO:0000256" key="1">
    <source>
        <dbReference type="ARBA" id="ARBA00001947"/>
    </source>
</evidence>
<dbReference type="GO" id="GO:0008270">
    <property type="term" value="F:zinc ion binding"/>
    <property type="evidence" value="ECO:0007669"/>
    <property type="project" value="UniProtKB-KW"/>
</dbReference>
<dbReference type="InterPro" id="IPR013083">
    <property type="entry name" value="Znf_RING/FYVE/PHD"/>
</dbReference>
<evidence type="ECO:0000256" key="18">
    <source>
        <dbReference type="ARBA" id="ARBA00022786"/>
    </source>
</evidence>
<evidence type="ECO:0000256" key="33">
    <source>
        <dbReference type="PROSITE-ProRule" id="PRU00502"/>
    </source>
</evidence>
<keyword evidence="17 33" id="KW-0863">Zinc-finger</keyword>
<feature type="region of interest" description="Disordered" evidence="34">
    <location>
        <begin position="829"/>
        <end position="885"/>
    </location>
</feature>
<dbReference type="FunFam" id="3.30.40.10:FF:000342">
    <property type="entry name" value="Histone deacetylase 6"/>
    <property type="match status" value="1"/>
</dbReference>
<keyword evidence="24" id="KW-0804">Transcription</keyword>
<dbReference type="GO" id="GO:0030424">
    <property type="term" value="C:axon"/>
    <property type="evidence" value="ECO:0007669"/>
    <property type="project" value="UniProtKB-SubCell"/>
</dbReference>
<dbReference type="GO" id="GO:0051646">
    <property type="term" value="P:mitochondrion localization"/>
    <property type="evidence" value="ECO:0007669"/>
    <property type="project" value="UniProtKB-ARBA"/>
</dbReference>
<keyword evidence="10" id="KW-0488">Methylation</keyword>
<dbReference type="GO" id="GO:0051129">
    <property type="term" value="P:negative regulation of cellular component organization"/>
    <property type="evidence" value="ECO:0007669"/>
    <property type="project" value="UniProtKB-ARBA"/>
</dbReference>
<evidence type="ECO:0000256" key="14">
    <source>
        <dbReference type="ARBA" id="ARBA00022679"/>
    </source>
</evidence>
<feature type="domain" description="UBP-type" evidence="35">
    <location>
        <begin position="925"/>
        <end position="1023"/>
    </location>
</feature>
<evidence type="ECO:0000256" key="23">
    <source>
        <dbReference type="ARBA" id="ARBA00023015"/>
    </source>
</evidence>
<keyword evidence="18" id="KW-0833">Ubl conjugation pathway</keyword>
<dbReference type="SUPFAM" id="SSF57850">
    <property type="entry name" value="RING/U-box"/>
    <property type="match status" value="1"/>
</dbReference>
<dbReference type="AlphaFoldDB" id="A0A8T3D5W2"/>
<dbReference type="InterPro" id="IPR023801">
    <property type="entry name" value="His_deacetylse_dom"/>
</dbReference>
<protein>
    <recommendedName>
        <fullName evidence="31">Protein deacetylase HDAC6</fullName>
    </recommendedName>
    <alternativeName>
        <fullName evidence="32">Tubulin-lysine deacetylase HDAC6</fullName>
    </alternativeName>
</protein>
<dbReference type="GO" id="GO:0043204">
    <property type="term" value="C:perikaryon"/>
    <property type="evidence" value="ECO:0007669"/>
    <property type="project" value="UniProtKB-SubCell"/>
</dbReference>
<evidence type="ECO:0000256" key="4">
    <source>
        <dbReference type="ARBA" id="ARBA00004279"/>
    </source>
</evidence>
<evidence type="ECO:0000256" key="19">
    <source>
        <dbReference type="ARBA" id="ARBA00022801"/>
    </source>
</evidence>
<dbReference type="InterPro" id="IPR023696">
    <property type="entry name" value="Ureohydrolase_dom_sf"/>
</dbReference>
<keyword evidence="13" id="KW-0597">Phosphoprotein</keyword>
<keyword evidence="20" id="KW-0862">Zinc</keyword>
<dbReference type="Pfam" id="PF00850">
    <property type="entry name" value="Hist_deacetyl"/>
    <property type="match status" value="2"/>
</dbReference>
<evidence type="ECO:0000256" key="26">
    <source>
        <dbReference type="ARBA" id="ARBA00023212"/>
    </source>
</evidence>
<reference evidence="36" key="1">
    <citation type="submission" date="2021-01" db="EMBL/GenBank/DDBJ databases">
        <authorList>
            <person name="Zahm M."/>
            <person name="Roques C."/>
            <person name="Cabau C."/>
            <person name="Klopp C."/>
            <person name="Donnadieu C."/>
            <person name="Jouanno E."/>
            <person name="Lampietro C."/>
            <person name="Louis A."/>
            <person name="Herpin A."/>
            <person name="Echchiki A."/>
            <person name="Berthelot C."/>
            <person name="Parey E."/>
            <person name="Roest-Crollius H."/>
            <person name="Braasch I."/>
            <person name="Postlethwait J."/>
            <person name="Bobe J."/>
            <person name="Montfort J."/>
            <person name="Bouchez O."/>
            <person name="Begum T."/>
            <person name="Mejri S."/>
            <person name="Adams A."/>
            <person name="Chen W.-J."/>
            <person name="Guiguen Y."/>
        </authorList>
    </citation>
    <scope>NUCLEOTIDE SEQUENCE</scope>
    <source>
        <tissue evidence="36">Blood</tissue>
    </source>
</reference>
<comment type="pathway">
    <text evidence="8">Protein modification; protein ubiquitination.</text>
</comment>
<keyword evidence="12" id="KW-0678">Repressor</keyword>
<evidence type="ECO:0000256" key="24">
    <source>
        <dbReference type="ARBA" id="ARBA00023163"/>
    </source>
</evidence>
<evidence type="ECO:0000256" key="8">
    <source>
        <dbReference type="ARBA" id="ARBA00004906"/>
    </source>
</evidence>
<dbReference type="SUPFAM" id="SSF52768">
    <property type="entry name" value="Arginase/deacetylase"/>
    <property type="match status" value="2"/>
</dbReference>
<dbReference type="InterPro" id="IPR000286">
    <property type="entry name" value="HDACs"/>
</dbReference>
<dbReference type="GO" id="GO:0006950">
    <property type="term" value="P:response to stress"/>
    <property type="evidence" value="ECO:0007669"/>
    <property type="project" value="UniProtKB-ARBA"/>
</dbReference>
<dbReference type="FunFam" id="3.40.800.20:FF:000005">
    <property type="entry name" value="histone deacetylase 6"/>
    <property type="match status" value="2"/>
</dbReference>
<accession>A0A8T3D5W2</accession>
<keyword evidence="15" id="KW-0479">Metal-binding</keyword>
<comment type="similarity">
    <text evidence="9">Belongs to the histone deacetylase family. HD type 2 subfamily.</text>
</comment>
<dbReference type="GO" id="GO:0032886">
    <property type="term" value="P:regulation of microtubule-based process"/>
    <property type="evidence" value="ECO:0007669"/>
    <property type="project" value="UniProtKB-ARBA"/>
</dbReference>
<evidence type="ECO:0000256" key="31">
    <source>
        <dbReference type="ARBA" id="ARBA00068733"/>
    </source>
</evidence>
<dbReference type="GO" id="GO:0003779">
    <property type="term" value="F:actin binding"/>
    <property type="evidence" value="ECO:0007669"/>
    <property type="project" value="UniProtKB-KW"/>
</dbReference>
<dbReference type="PRINTS" id="PR01270">
    <property type="entry name" value="HDASUPER"/>
</dbReference>
<evidence type="ECO:0000256" key="20">
    <source>
        <dbReference type="ARBA" id="ARBA00022833"/>
    </source>
</evidence>
<evidence type="ECO:0000256" key="28">
    <source>
        <dbReference type="ARBA" id="ARBA00023273"/>
    </source>
</evidence>
<evidence type="ECO:0000256" key="9">
    <source>
        <dbReference type="ARBA" id="ARBA00007738"/>
    </source>
</evidence>
<dbReference type="GO" id="GO:0016740">
    <property type="term" value="F:transferase activity"/>
    <property type="evidence" value="ECO:0007669"/>
    <property type="project" value="UniProtKB-KW"/>
</dbReference>
<evidence type="ECO:0000256" key="17">
    <source>
        <dbReference type="ARBA" id="ARBA00022771"/>
    </source>
</evidence>
<evidence type="ECO:0000256" key="3">
    <source>
        <dbReference type="ARBA" id="ARBA00004123"/>
    </source>
</evidence>
<dbReference type="PANTHER" id="PTHR10625">
    <property type="entry name" value="HISTONE DEACETYLASE HDAC1-RELATED"/>
    <property type="match status" value="1"/>
</dbReference>
<dbReference type="SMART" id="SM00290">
    <property type="entry name" value="ZnF_UBP"/>
    <property type="match status" value="1"/>
</dbReference>
<dbReference type="PROSITE" id="PS50271">
    <property type="entry name" value="ZF_UBP"/>
    <property type="match status" value="1"/>
</dbReference>
<dbReference type="GO" id="GO:0016787">
    <property type="term" value="F:hydrolase activity"/>
    <property type="evidence" value="ECO:0007669"/>
    <property type="project" value="UniProtKB-KW"/>
</dbReference>
<evidence type="ECO:0000256" key="25">
    <source>
        <dbReference type="ARBA" id="ARBA00023203"/>
    </source>
</evidence>
<dbReference type="Pfam" id="PF02148">
    <property type="entry name" value="zf-UBP"/>
    <property type="match status" value="1"/>
</dbReference>
<dbReference type="InterPro" id="IPR037138">
    <property type="entry name" value="His_deacetylse_dom_sf"/>
</dbReference>
<comment type="caution">
    <text evidence="36">The sequence shown here is derived from an EMBL/GenBank/DDBJ whole genome shotgun (WGS) entry which is preliminary data.</text>
</comment>
<evidence type="ECO:0000313" key="37">
    <source>
        <dbReference type="Proteomes" id="UP000829720"/>
    </source>
</evidence>
<dbReference type="Proteomes" id="UP000829720">
    <property type="component" value="Unassembled WGS sequence"/>
</dbReference>
<keyword evidence="19" id="KW-0378">Hydrolase</keyword>
<keyword evidence="25" id="KW-0009">Actin-binding</keyword>
<dbReference type="Gene3D" id="3.30.40.10">
    <property type="entry name" value="Zinc/RING finger domain, C3HC4 (zinc finger)"/>
    <property type="match status" value="1"/>
</dbReference>
<evidence type="ECO:0000256" key="15">
    <source>
        <dbReference type="ARBA" id="ARBA00022723"/>
    </source>
</evidence>
<feature type="region of interest" description="Disordered" evidence="34">
    <location>
        <begin position="1"/>
        <end position="60"/>
    </location>
</feature>
<dbReference type="GO" id="GO:0040029">
    <property type="term" value="P:epigenetic regulation of gene expression"/>
    <property type="evidence" value="ECO:0007669"/>
    <property type="project" value="TreeGrafter"/>
</dbReference>
<evidence type="ECO:0000256" key="5">
    <source>
        <dbReference type="ARBA" id="ARBA00004300"/>
    </source>
</evidence>
<keyword evidence="26" id="KW-0206">Cytoskeleton</keyword>
<evidence type="ECO:0000256" key="13">
    <source>
        <dbReference type="ARBA" id="ARBA00022553"/>
    </source>
</evidence>
<name>A0A8T3D5W2_9TELE</name>
<dbReference type="GO" id="GO:0030425">
    <property type="term" value="C:dendrite"/>
    <property type="evidence" value="ECO:0007669"/>
    <property type="project" value="UniProtKB-SubCell"/>
</dbReference>